<dbReference type="SUPFAM" id="SSF46626">
    <property type="entry name" value="Cytochrome c"/>
    <property type="match status" value="2"/>
</dbReference>
<evidence type="ECO:0000256" key="7">
    <source>
        <dbReference type="ARBA" id="ARBA00023004"/>
    </source>
</evidence>
<keyword evidence="10" id="KW-0732">Signal</keyword>
<feature type="binding site" description="covalent" evidence="8">
    <location>
        <position position="134"/>
    </location>
    <ligand>
        <name>heme c</name>
        <dbReference type="ChEBI" id="CHEBI:61717"/>
        <label>2</label>
    </ligand>
</feature>
<feature type="binding site" description="axial binding residue" evidence="9">
    <location>
        <position position="78"/>
    </location>
    <ligand>
        <name>heme c</name>
        <dbReference type="ChEBI" id="CHEBI:61717"/>
        <label>1</label>
    </ligand>
    <ligandPart>
        <name>Fe</name>
        <dbReference type="ChEBI" id="CHEBI:18248"/>
    </ligandPart>
</feature>
<dbReference type="GO" id="GO:0042597">
    <property type="term" value="C:periplasmic space"/>
    <property type="evidence" value="ECO:0007669"/>
    <property type="project" value="UniProtKB-SubCell"/>
</dbReference>
<keyword evidence="3 8" id="KW-0349">Heme</keyword>
<dbReference type="HOGENOM" id="CLU_076280_2_1_6"/>
<dbReference type="InterPro" id="IPR024167">
    <property type="entry name" value="Cytochrome_c4-like"/>
</dbReference>
<feature type="signal peptide" evidence="10">
    <location>
        <begin position="1"/>
        <end position="20"/>
    </location>
</feature>
<feature type="binding site" description="axial binding residue" evidence="9">
    <location>
        <position position="135"/>
    </location>
    <ligand>
        <name>heme c</name>
        <dbReference type="ChEBI" id="CHEBI:61717"/>
        <label>2</label>
    </ligand>
    <ligandPart>
        <name>Fe</name>
        <dbReference type="ChEBI" id="CHEBI:18248"/>
    </ligandPart>
</feature>
<dbReference type="AlphaFoldDB" id="N6W628"/>
<feature type="binding site" description="covalent" evidence="8">
    <location>
        <position position="37"/>
    </location>
    <ligand>
        <name>heme c</name>
        <dbReference type="ChEBI" id="CHEBI:61717"/>
        <label>1</label>
    </ligand>
</feature>
<dbReference type="InterPro" id="IPR036909">
    <property type="entry name" value="Cyt_c-like_dom_sf"/>
</dbReference>
<dbReference type="STRING" id="626887.J057_09911"/>
<feature type="binding site" description="axial binding residue" evidence="9">
    <location>
        <position position="179"/>
    </location>
    <ligand>
        <name>heme c</name>
        <dbReference type="ChEBI" id="CHEBI:61717"/>
        <label>2</label>
    </ligand>
    <ligandPart>
        <name>Fe</name>
        <dbReference type="ChEBI" id="CHEBI:18248"/>
    </ligandPart>
</feature>
<sequence length="202" mass="21400">MKKLIAGAVLGFCLATTAYGDGDPEAGKANATVCAGCHGQGGAQPIQPVYPKLSGLGEAYLFTQLRHIKSGDRQIPEMTGLLDNMSEQDLQDLAAYFNQQQMPIGQANPELVEQGKELFRGGSLAKGIPACSGCHNPQGMGNEPAAFPRLSGQHADYVVKQLKAYRDGERSTGAMSQIMIDIAAKLSDDEMEAVASYVSGLH</sequence>
<evidence type="ECO:0000256" key="4">
    <source>
        <dbReference type="ARBA" id="ARBA00022723"/>
    </source>
</evidence>
<evidence type="ECO:0000256" key="9">
    <source>
        <dbReference type="PIRSR" id="PIRSR000005-2"/>
    </source>
</evidence>
<comment type="PTM">
    <text evidence="8">Binds 2 heme c groups covalently per subunit.</text>
</comment>
<feature type="domain" description="Cytochrome c" evidence="11">
    <location>
        <begin position="22"/>
        <end position="101"/>
    </location>
</feature>
<dbReference type="InterPro" id="IPR009056">
    <property type="entry name" value="Cyt_c-like_dom"/>
</dbReference>
<dbReference type="PATRIC" id="fig|626887.3.peg.1989"/>
<dbReference type="GO" id="GO:0009055">
    <property type="term" value="F:electron transfer activity"/>
    <property type="evidence" value="ECO:0007669"/>
    <property type="project" value="InterPro"/>
</dbReference>
<organism evidence="12 13">
    <name type="scientific">Marinobacter nanhaiticus D15-8W</name>
    <dbReference type="NCBI Taxonomy" id="626887"/>
    <lineage>
        <taxon>Bacteria</taxon>
        <taxon>Pseudomonadati</taxon>
        <taxon>Pseudomonadota</taxon>
        <taxon>Gammaproteobacteria</taxon>
        <taxon>Pseudomonadales</taxon>
        <taxon>Marinobacteraceae</taxon>
        <taxon>Marinobacter</taxon>
    </lineage>
</organism>
<dbReference type="eggNOG" id="COG2863">
    <property type="taxonomic scope" value="Bacteria"/>
</dbReference>
<keyword evidence="7 9" id="KW-0408">Iron</keyword>
<dbReference type="PANTHER" id="PTHR33751:SF9">
    <property type="entry name" value="CYTOCHROME C4"/>
    <property type="match status" value="1"/>
</dbReference>
<keyword evidence="4 9" id="KW-0479">Metal-binding</keyword>
<dbReference type="PANTHER" id="PTHR33751">
    <property type="entry name" value="CBB3-TYPE CYTOCHROME C OXIDASE SUBUNIT FIXP"/>
    <property type="match status" value="1"/>
</dbReference>
<dbReference type="Gene3D" id="1.10.760.10">
    <property type="entry name" value="Cytochrome c-like domain"/>
    <property type="match status" value="2"/>
</dbReference>
<dbReference type="RefSeq" id="WP_004579955.1">
    <property type="nucleotide sequence ID" value="NZ_AP028878.1"/>
</dbReference>
<evidence type="ECO:0000259" key="11">
    <source>
        <dbReference type="PROSITE" id="PS51007"/>
    </source>
</evidence>
<feature type="binding site" description="covalent" evidence="8">
    <location>
        <position position="34"/>
    </location>
    <ligand>
        <name>heme c</name>
        <dbReference type="ChEBI" id="CHEBI:61717"/>
        <label>1</label>
    </ligand>
</feature>
<dbReference type="InterPro" id="IPR050597">
    <property type="entry name" value="Cytochrome_c_Oxidase_Subunit"/>
</dbReference>
<keyword evidence="6" id="KW-0249">Electron transport</keyword>
<dbReference type="OrthoDB" id="9773456at2"/>
<keyword evidence="2" id="KW-0813">Transport</keyword>
<dbReference type="Proteomes" id="UP000013165">
    <property type="component" value="Unassembled WGS sequence"/>
</dbReference>
<dbReference type="EMBL" id="APLQ01000011">
    <property type="protein sequence ID" value="ENO15659.1"/>
    <property type="molecule type" value="Genomic_DNA"/>
</dbReference>
<gene>
    <name evidence="12" type="ORF">J057_09911</name>
</gene>
<evidence type="ECO:0000313" key="12">
    <source>
        <dbReference type="EMBL" id="ENO15659.1"/>
    </source>
</evidence>
<comment type="caution">
    <text evidence="12">The sequence shown here is derived from an EMBL/GenBank/DDBJ whole genome shotgun (WGS) entry which is preliminary data.</text>
</comment>
<feature type="binding site" description="axial binding residue" evidence="9">
    <location>
        <position position="38"/>
    </location>
    <ligand>
        <name>heme c</name>
        <dbReference type="ChEBI" id="CHEBI:61717"/>
        <label>1</label>
    </ligand>
    <ligandPart>
        <name>Fe</name>
        <dbReference type="ChEBI" id="CHEBI:18248"/>
    </ligandPart>
</feature>
<dbReference type="PIRSF" id="PIRSF000005">
    <property type="entry name" value="Cytochrome_c4"/>
    <property type="match status" value="1"/>
</dbReference>
<evidence type="ECO:0000256" key="1">
    <source>
        <dbReference type="ARBA" id="ARBA00004418"/>
    </source>
</evidence>
<accession>N6W628</accession>
<proteinExistence type="predicted"/>
<keyword evidence="13" id="KW-1185">Reference proteome</keyword>
<evidence type="ECO:0000256" key="2">
    <source>
        <dbReference type="ARBA" id="ARBA00022448"/>
    </source>
</evidence>
<evidence type="ECO:0000313" key="13">
    <source>
        <dbReference type="Proteomes" id="UP000013165"/>
    </source>
</evidence>
<protein>
    <submittedName>
        <fullName evidence="12">Cytochrome c4</fullName>
    </submittedName>
</protein>
<dbReference type="GO" id="GO:0020037">
    <property type="term" value="F:heme binding"/>
    <property type="evidence" value="ECO:0007669"/>
    <property type="project" value="InterPro"/>
</dbReference>
<feature type="domain" description="Cytochrome c" evidence="11">
    <location>
        <begin position="110"/>
        <end position="202"/>
    </location>
</feature>
<name>N6W628_9GAMM</name>
<evidence type="ECO:0000256" key="3">
    <source>
        <dbReference type="ARBA" id="ARBA00022617"/>
    </source>
</evidence>
<reference evidence="12 13" key="1">
    <citation type="journal article" date="2013" name="Genome Announc.">
        <title>Genome Sequence of the Polycyclic Aromatic Hydrocarbon-Degrading Bacterium Strain Marinobacter nanhaiticus D15-8WT.</title>
        <authorList>
            <person name="Cui Z."/>
            <person name="Gao W."/>
            <person name="Li Q."/>
            <person name="Xu G."/>
            <person name="Zheng L."/>
        </authorList>
    </citation>
    <scope>NUCLEOTIDE SEQUENCE [LARGE SCALE GENOMIC DNA]</scope>
    <source>
        <strain evidence="12 13">D15-8W</strain>
    </source>
</reference>
<evidence type="ECO:0000256" key="6">
    <source>
        <dbReference type="ARBA" id="ARBA00022982"/>
    </source>
</evidence>
<dbReference type="GO" id="GO:0005506">
    <property type="term" value="F:iron ion binding"/>
    <property type="evidence" value="ECO:0007669"/>
    <property type="project" value="InterPro"/>
</dbReference>
<feature type="binding site" description="covalent" evidence="8">
    <location>
        <position position="131"/>
    </location>
    <ligand>
        <name>heme c</name>
        <dbReference type="ChEBI" id="CHEBI:61717"/>
        <label>2</label>
    </ligand>
</feature>
<dbReference type="Pfam" id="PF00034">
    <property type="entry name" value="Cytochrom_C"/>
    <property type="match status" value="1"/>
</dbReference>
<evidence type="ECO:0000256" key="5">
    <source>
        <dbReference type="ARBA" id="ARBA00022764"/>
    </source>
</evidence>
<feature type="chain" id="PRO_5004127063" evidence="10">
    <location>
        <begin position="21"/>
        <end position="202"/>
    </location>
</feature>
<comment type="subcellular location">
    <subcellularLocation>
        <location evidence="1">Periplasm</location>
    </subcellularLocation>
</comment>
<evidence type="ECO:0000256" key="10">
    <source>
        <dbReference type="SAM" id="SignalP"/>
    </source>
</evidence>
<dbReference type="PROSITE" id="PS51007">
    <property type="entry name" value="CYTC"/>
    <property type="match status" value="2"/>
</dbReference>
<dbReference type="Pfam" id="PF13442">
    <property type="entry name" value="Cytochrome_CBB3"/>
    <property type="match status" value="1"/>
</dbReference>
<keyword evidence="5" id="KW-0574">Periplasm</keyword>
<evidence type="ECO:0000256" key="8">
    <source>
        <dbReference type="PIRSR" id="PIRSR000005-1"/>
    </source>
</evidence>